<dbReference type="EMBL" id="FLYE01000003">
    <property type="protein sequence ID" value="SCA55591.1"/>
    <property type="molecule type" value="Genomic_DNA"/>
</dbReference>
<dbReference type="Proteomes" id="UP000231658">
    <property type="component" value="Unassembled WGS sequence"/>
</dbReference>
<dbReference type="InterPro" id="IPR007899">
    <property type="entry name" value="CHAD_dom"/>
</dbReference>
<keyword evidence="3" id="KW-1185">Reference proteome</keyword>
<dbReference type="InterPro" id="IPR038186">
    <property type="entry name" value="CHAD_dom_sf"/>
</dbReference>
<dbReference type="PROSITE" id="PS51708">
    <property type="entry name" value="CHAD"/>
    <property type="match status" value="1"/>
</dbReference>
<reference evidence="2 3" key="1">
    <citation type="submission" date="2016-07" db="EMBL/GenBank/DDBJ databases">
        <authorList>
            <person name="Lefevre C.T."/>
        </authorList>
    </citation>
    <scope>NUCLEOTIDE SEQUENCE [LARGE SCALE GENOMIC DNA]</scope>
    <source>
        <strain evidence="2">PR1</strain>
    </source>
</reference>
<organism evidence="2 3">
    <name type="scientific">Candidatus Terasakiella magnetica</name>
    <dbReference type="NCBI Taxonomy" id="1867952"/>
    <lineage>
        <taxon>Bacteria</taxon>
        <taxon>Pseudomonadati</taxon>
        <taxon>Pseudomonadota</taxon>
        <taxon>Alphaproteobacteria</taxon>
        <taxon>Rhodospirillales</taxon>
        <taxon>Terasakiellaceae</taxon>
        <taxon>Terasakiella</taxon>
    </lineage>
</organism>
<name>A0A1C3REC6_9PROT</name>
<protein>
    <submittedName>
        <fullName evidence="2">Putative CHAD domain containing protein</fullName>
    </submittedName>
</protein>
<dbReference type="STRING" id="1867952.MTBPR1_110030"/>
<dbReference type="Gene3D" id="1.40.20.10">
    <property type="entry name" value="CHAD domain"/>
    <property type="match status" value="1"/>
</dbReference>
<evidence type="ECO:0000313" key="3">
    <source>
        <dbReference type="Proteomes" id="UP000231658"/>
    </source>
</evidence>
<dbReference type="RefSeq" id="WP_069186311.1">
    <property type="nucleotide sequence ID" value="NZ_FLYE01000003.1"/>
</dbReference>
<evidence type="ECO:0000313" key="2">
    <source>
        <dbReference type="EMBL" id="SCA55591.1"/>
    </source>
</evidence>
<accession>A0A1C3REC6</accession>
<dbReference type="OrthoDB" id="9777271at2"/>
<feature type="domain" description="CHAD" evidence="1">
    <location>
        <begin position="215"/>
        <end position="513"/>
    </location>
</feature>
<dbReference type="SMART" id="SM00880">
    <property type="entry name" value="CHAD"/>
    <property type="match status" value="1"/>
</dbReference>
<dbReference type="Pfam" id="PF05235">
    <property type="entry name" value="CHAD"/>
    <property type="match status" value="1"/>
</dbReference>
<dbReference type="PANTHER" id="PTHR39339:SF1">
    <property type="entry name" value="CHAD DOMAIN-CONTAINING PROTEIN"/>
    <property type="match status" value="1"/>
</dbReference>
<sequence>MVAQTKFYKLGDEHSAQEWGSIVATLAHGRKMGERVVEQTYLDTFDWAACRAGITIITENDGALSLHLMEDGKRGKYPNCLPVEKTPVWPSDIPAGKMQNKLAKLAGLRSFMALAQVKSEQIILAVEDKKGRVRVRLIVECNFQRPAPRRKMIELGCRLRIECLAGYEKDFAKTWPIFEGLTASSQQEHFNLIMSNAGKTPKDYTSKLNIKLERDMRSDEALKTILLDQLIKIECTLEGTMKNIDTEFLHDLRVAVRRSRSALSRMKGVLPQTMQDRFSQELQWIGSITTPVRDLDVYMLDFPKYRAQLSVEQQENLQPLYEFLCSQHKMARTQLIKEIESRRFKDFLVKWRTYLEKPVPQRPTALAAILPVGGVADKRIWKTYRRVMTEGKAIGPQTPAEALHDMRKTCKKLRYLLEFFVSLYPSEQVTALVKSLKGLQQNLGDFQDLDVQAEALNDYSTQMMSAGENRPQVFMSMGVLVEGFMRRKVEVREEFYERFGAFASPEVELEFRKLSGHEKKKKVTVKA</sequence>
<dbReference type="PANTHER" id="PTHR39339">
    <property type="entry name" value="SLR1444 PROTEIN"/>
    <property type="match status" value="1"/>
</dbReference>
<proteinExistence type="predicted"/>
<gene>
    <name evidence="2" type="ORF">MTBPR1_110030</name>
</gene>
<evidence type="ECO:0000259" key="1">
    <source>
        <dbReference type="PROSITE" id="PS51708"/>
    </source>
</evidence>
<dbReference type="AlphaFoldDB" id="A0A1C3REC6"/>